<dbReference type="AlphaFoldDB" id="A0A2V4AZB4"/>
<dbReference type="Proteomes" id="UP000249915">
    <property type="component" value="Unassembled WGS sequence"/>
</dbReference>
<dbReference type="Pfam" id="PF12900">
    <property type="entry name" value="Pyridox_ox_2"/>
    <property type="match status" value="1"/>
</dbReference>
<dbReference type="InterPro" id="IPR012349">
    <property type="entry name" value="Split_barrel_FMN-bd"/>
</dbReference>
<dbReference type="EMBL" id="MASW01000002">
    <property type="protein sequence ID" value="PXY27107.1"/>
    <property type="molecule type" value="Genomic_DNA"/>
</dbReference>
<protein>
    <submittedName>
        <fullName evidence="1">Pyridoxamine 5'-phosphate oxidase</fullName>
    </submittedName>
</protein>
<dbReference type="SUPFAM" id="SSF50475">
    <property type="entry name" value="FMN-binding split barrel"/>
    <property type="match status" value="1"/>
</dbReference>
<name>A0A2V4AZB4_9PSEU</name>
<dbReference type="OrthoDB" id="3212118at2"/>
<evidence type="ECO:0000313" key="2">
    <source>
        <dbReference type="Proteomes" id="UP000249915"/>
    </source>
</evidence>
<dbReference type="RefSeq" id="WP_112281109.1">
    <property type="nucleotide sequence ID" value="NZ_MASW01000002.1"/>
</dbReference>
<accession>A0A2V4AZB4</accession>
<comment type="caution">
    <text evidence="1">The sequence shown here is derived from an EMBL/GenBank/DDBJ whole genome shotgun (WGS) entry which is preliminary data.</text>
</comment>
<evidence type="ECO:0000313" key="1">
    <source>
        <dbReference type="EMBL" id="PXY27107.1"/>
    </source>
</evidence>
<sequence>MSPFTDIETLSPEECVRLLGSAPVGRLVFTEHAMPAIRPVNFVLDGTDVIVRTAADSWARGLNGAIVAFEADHIDPETHTGWSVVVLGKASAVTDVDALVRLNDPSRRPWAPGRHDRCIRIRAGQITGRRLVRTAA</sequence>
<proteinExistence type="predicted"/>
<keyword evidence="2" id="KW-1185">Reference proteome</keyword>
<gene>
    <name evidence="1" type="ORF">BAY60_11550</name>
</gene>
<organism evidence="1 2">
    <name type="scientific">Prauserella muralis</name>
    <dbReference type="NCBI Taxonomy" id="588067"/>
    <lineage>
        <taxon>Bacteria</taxon>
        <taxon>Bacillati</taxon>
        <taxon>Actinomycetota</taxon>
        <taxon>Actinomycetes</taxon>
        <taxon>Pseudonocardiales</taxon>
        <taxon>Pseudonocardiaceae</taxon>
        <taxon>Prauserella</taxon>
    </lineage>
</organism>
<dbReference type="Gene3D" id="2.30.110.10">
    <property type="entry name" value="Electron Transport, Fmn-binding Protein, Chain A"/>
    <property type="match status" value="1"/>
</dbReference>
<reference evidence="1 2" key="1">
    <citation type="submission" date="2016-07" db="EMBL/GenBank/DDBJ databases">
        <title>Draft genome sequence of Prauserella muralis DSM 45305, isolated from a mould-covered wall in an indoor environment.</title>
        <authorList>
            <person name="Ruckert C."/>
            <person name="Albersmeier A."/>
            <person name="Jiang C.-L."/>
            <person name="Jiang Y."/>
            <person name="Kalinowski J."/>
            <person name="Schneider O."/>
            <person name="Winkler A."/>
            <person name="Zotchev S.B."/>
        </authorList>
    </citation>
    <scope>NUCLEOTIDE SEQUENCE [LARGE SCALE GENOMIC DNA]</scope>
    <source>
        <strain evidence="1 2">DSM 45305</strain>
    </source>
</reference>
<dbReference type="InterPro" id="IPR024747">
    <property type="entry name" value="Pyridox_Oxase-rel"/>
</dbReference>